<keyword evidence="2" id="KW-1185">Reference proteome</keyword>
<dbReference type="Proteomes" id="UP000886998">
    <property type="component" value="Unassembled WGS sequence"/>
</dbReference>
<evidence type="ECO:0000313" key="1">
    <source>
        <dbReference type="EMBL" id="GFY74319.1"/>
    </source>
</evidence>
<accession>A0A8X6YMK5</accession>
<organism evidence="1 2">
    <name type="scientific">Trichonephila inaurata madagascariensis</name>
    <dbReference type="NCBI Taxonomy" id="2747483"/>
    <lineage>
        <taxon>Eukaryota</taxon>
        <taxon>Metazoa</taxon>
        <taxon>Ecdysozoa</taxon>
        <taxon>Arthropoda</taxon>
        <taxon>Chelicerata</taxon>
        <taxon>Arachnida</taxon>
        <taxon>Araneae</taxon>
        <taxon>Araneomorphae</taxon>
        <taxon>Entelegynae</taxon>
        <taxon>Araneoidea</taxon>
        <taxon>Nephilidae</taxon>
        <taxon>Trichonephila</taxon>
        <taxon>Trichonephila inaurata</taxon>
    </lineage>
</organism>
<proteinExistence type="predicted"/>
<reference evidence="1" key="1">
    <citation type="submission" date="2020-08" db="EMBL/GenBank/DDBJ databases">
        <title>Multicomponent nature underlies the extraordinary mechanical properties of spider dragline silk.</title>
        <authorList>
            <person name="Kono N."/>
            <person name="Nakamura H."/>
            <person name="Mori M."/>
            <person name="Yoshida Y."/>
            <person name="Ohtoshi R."/>
            <person name="Malay A.D."/>
            <person name="Moran D.A.P."/>
            <person name="Tomita M."/>
            <person name="Numata K."/>
            <person name="Arakawa K."/>
        </authorList>
    </citation>
    <scope>NUCLEOTIDE SEQUENCE</scope>
</reference>
<dbReference type="AlphaFoldDB" id="A0A8X6YMK5"/>
<protein>
    <submittedName>
        <fullName evidence="1">Uncharacterized protein</fullName>
    </submittedName>
</protein>
<gene>
    <name evidence="1" type="ORF">TNIN_128051</name>
</gene>
<evidence type="ECO:0000313" key="2">
    <source>
        <dbReference type="Proteomes" id="UP000886998"/>
    </source>
</evidence>
<dbReference type="EMBL" id="BMAV01020680">
    <property type="protein sequence ID" value="GFY74319.1"/>
    <property type="molecule type" value="Genomic_DNA"/>
</dbReference>
<comment type="caution">
    <text evidence="1">The sequence shown here is derived from an EMBL/GenBank/DDBJ whole genome shotgun (WGS) entry which is preliminary data.</text>
</comment>
<name>A0A8X6YMK5_9ARAC</name>
<sequence length="104" mass="12034">MIEQNPIWCLNQLNRVFNANQDRSDTSKPKTPESDCIRLKNTMKQIQQLENTIGDYDKLLSDPELGKRSGQYKKESMERMELVVIKLRTLPPCIKPCARSLSSH</sequence>